<evidence type="ECO:0000256" key="3">
    <source>
        <dbReference type="SAM" id="SignalP"/>
    </source>
</evidence>
<keyword evidence="6" id="KW-1185">Reference proteome</keyword>
<dbReference type="Gene3D" id="2.60.120.200">
    <property type="match status" value="1"/>
</dbReference>
<dbReference type="InterPro" id="IPR013320">
    <property type="entry name" value="ConA-like_dom_sf"/>
</dbReference>
<evidence type="ECO:0000256" key="2">
    <source>
        <dbReference type="ARBA" id="ARBA00023157"/>
    </source>
</evidence>
<evidence type="ECO:0000313" key="6">
    <source>
        <dbReference type="Proteomes" id="UP000248703"/>
    </source>
</evidence>
<keyword evidence="2" id="KW-1015">Disulfide bond</keyword>
<organism evidence="5 6">
    <name type="scientific">Olleya aquimaris</name>
    <dbReference type="NCBI Taxonomy" id="639310"/>
    <lineage>
        <taxon>Bacteria</taxon>
        <taxon>Pseudomonadati</taxon>
        <taxon>Bacteroidota</taxon>
        <taxon>Flavobacteriia</taxon>
        <taxon>Flavobacteriales</taxon>
        <taxon>Flavobacteriaceae</taxon>
    </lineage>
</organism>
<feature type="domain" description="LamG-like jellyroll fold" evidence="4">
    <location>
        <begin position="1385"/>
        <end position="1517"/>
    </location>
</feature>
<dbReference type="InterPro" id="IPR006558">
    <property type="entry name" value="LamG-like"/>
</dbReference>
<gene>
    <name evidence="5" type="ORF">LY08_00741</name>
</gene>
<dbReference type="GO" id="GO:0005975">
    <property type="term" value="P:carbohydrate metabolic process"/>
    <property type="evidence" value="ECO:0007669"/>
    <property type="project" value="UniProtKB-ARBA"/>
</dbReference>
<evidence type="ECO:0000256" key="1">
    <source>
        <dbReference type="ARBA" id="ARBA00022729"/>
    </source>
</evidence>
<evidence type="ECO:0000313" key="5">
    <source>
        <dbReference type="EMBL" id="RAJ16963.1"/>
    </source>
</evidence>
<dbReference type="RefSeq" id="WP_111659080.1">
    <property type="nucleotide sequence ID" value="NZ_QLLO01000002.1"/>
</dbReference>
<evidence type="ECO:0000259" key="4">
    <source>
        <dbReference type="SMART" id="SM00560"/>
    </source>
</evidence>
<dbReference type="SUPFAM" id="SSF49899">
    <property type="entry name" value="Concanavalin A-like lectins/glucanases"/>
    <property type="match status" value="1"/>
</dbReference>
<protein>
    <submittedName>
        <fullName evidence="5">Putative secreted protein (Por secretion system target)</fullName>
    </submittedName>
</protein>
<dbReference type="Proteomes" id="UP000248703">
    <property type="component" value="Unassembled WGS sequence"/>
</dbReference>
<sequence>MKKFLLILLVCAFFCAQKINAQCSSFVPNQNTIYGLVFNDFNQNGNKGIFEPTLQNIGVNLYQDVNSNGILDSEDILTDSDISDNTGNYTLVAPELFTYENVADNFDTSSWSGNNGSINWNNDWQELGESGVTTGNVRVDNNKLRFGRFVDGGSNISGDGVVRQITTSAYSNGILSFDFSKSISSTSGQDFSVNVQISSDGTNFTTIDNISFSDTEQNYTYDVSSVIGGTTYVRFLGSGSVGSEINNFLYIDNIDLNLALGGGYGTDFLVVLDDATIPAGMTLTSANTIAVSFSGLGNRSCNNNFGLYSCGSSCAPNAFDDYASMIQGSSVIIDVLSNDFDGNNNIDTSSLVISTQPTNGSVSIDASGNLIYSPNGVFYGTDTFQYQICDSTFLTPLCDNATVTVYVEENYIDPCVQAVQEQVYYVPFSDDDLRTALYNSGNTNLASCNYPLSNEVNRVTSIKSPYPGTVIVYDHWEDGYEADINNPVQATTQVWGDEDVTNGTSPNYSNDYIPSGGDIVLENTYNYNPRNSTNIVYDGRDKIVTSNDIAMSAIAGDVDRFEIQLAKTDVYSVDKFGTSFTVPFGEDLGQEFVYTGLFARASEDGTTINIDLDNNGTVDATQTINEGEVMFIDGGVQSGAYITSNLPIGVDLFFGGQDCFGTRQINIYPSKFYSDVYYSPVPTTRSSAPAVVYFYNSLNRTIAIDWESNINTGTITIAAKSSGSLTLSDNSGYKFESQDGSSYVASEVIDSDATGQQYDWAFNLISEERLTDFTAIAWAPGTIDFQYNYNPVWVTPTDNTTIYIKYDGDLTDATASLSPCNIPYDESRTLNALNYTQIFDTFNADNDQGGLAVFTCDGTKIFSVYGQDANLATTGTGTGTIDVGTTMQPLCLKALVFANKDIAYGLFNTPTEVNVAYNDAQFLTNLDETSITTNGLQPQNGTIVINGDGTITYTPNDGFIGQDTFEYTICSLEFPGTCDIATVTVHIADCPTPGNKNIVYGQVFFDLDEDTVNNDDLGIDDININIYEDVNSNGLVDSGTDIFYSSVSSNSLGFYSFESPNFNVEIEDDFDSNTYSGGSGWSSNWTEVSDDNNSSSGDVQIWGTKRRLQIKNNKSAYRSANLSGVTEANISFKVYERGKIDASDDVTVEICSDNSFSNCQTLFFKANDFRSSTINGVLIDSDKITSNTTIRARVNGYTSSDEYFYIDNIVIRYKVNGENLVLEIDTASLPAGYIFSTDNVEVASFASGSYGSCAKSNDFGLLRCNLEDPRVEIICDDNGTPNDASDDGFNISLDPAGTRIGTTYTVTGDLSGSGTYGTPLIFGPFSNTDNSFVFTITDDSGNCSIDNYEIEVPSNYCLFSDSSSTLDFDGVDDYLDSTLNLSGYASASMMAWVKIDDTFSNTGTVLSQGSFTLSVDNNQTIKATLNETSISLPITSAISKNIWAHVAVVFDSSLSSDQVKIFINGSLEGTITNTSLTSVITSSSDSFNIGRNVSSNNQYFKGALDEVRVFDTALTISQLQQVIYQEIAEVSNNVGGVILPKQVKDTVNNSTISWANLQAYYQMNDVENSKTSDASIYGRTAELNNITTMQEQTAPIPFITSTDGNWASTTTWLHGNVWNLSELNNSGYAIAIVDNLLTTNSGIEVLGLIIEDNKKLTVNTDNFVKVNSYLELNGQLDLQQDSQLIQGVNSDLVTSVNGEILRRQEGNSSVYWYNYFSSPVSDASVSVLTDNNSTNNLNNTGFTLNNLQYGNGNVVTYTNAYHATGSISTYWMYDFINGVTYYDWAFVNPSVAIAPGTGYTQKGTGVGTEQQYIFKGKPNNGVIHIDAIDTGGPGSDPTQAGGYTKTDYLLGNPYPSALDIHKFIDDNAGVSDGSIRLWQQWSGNSHNLTDYNGGYAVVNKLASVKAYQFVGIEGGIDNTAQNGTSVPTRYLPVGQGFITEIIANGTIEFNNSQRVFIKETDADGSYSNGSVFFRSNNNLNNLSNSDSTISKFRLFMNAENGASRELVLGFSNITSDDFDYGYDAKSESFKADDLNLVLNQTPMVMQAYSPITEDKVIPLVFNATTSQSYTISIGAFEDFDANQDVFIKDNYTNTYHDIRQSDYTFTSQAGHFNDRFEIVFKDQPVLSTDDILFEEGVTVFFNNSNDVLVINGLKEDLKSVSLINMLGQQVITFNNVTIEDAKYGISITGLSSGAYLVNLTGKSRNGTKKIIIE</sequence>
<proteinExistence type="predicted"/>
<dbReference type="Gene3D" id="2.60.40.3440">
    <property type="match status" value="2"/>
</dbReference>
<dbReference type="OrthoDB" id="2582440at2"/>
<reference evidence="5 6" key="1">
    <citation type="submission" date="2018-06" db="EMBL/GenBank/DDBJ databases">
        <title>Genomic Encyclopedia of Archaeal and Bacterial Type Strains, Phase II (KMG-II): from individual species to whole genera.</title>
        <authorList>
            <person name="Goeker M."/>
        </authorList>
    </citation>
    <scope>NUCLEOTIDE SEQUENCE [LARGE SCALE GENOMIC DNA]</scope>
    <source>
        <strain evidence="5 6">DSM 24464</strain>
    </source>
</reference>
<dbReference type="Pfam" id="PF17963">
    <property type="entry name" value="Big_9"/>
    <property type="match status" value="2"/>
</dbReference>
<dbReference type="InterPro" id="IPR026444">
    <property type="entry name" value="Secre_tail"/>
</dbReference>
<feature type="signal peptide" evidence="3">
    <location>
        <begin position="1"/>
        <end position="21"/>
    </location>
</feature>
<comment type="caution">
    <text evidence="5">The sequence shown here is derived from an EMBL/GenBank/DDBJ whole genome shotgun (WGS) entry which is preliminary data.</text>
</comment>
<keyword evidence="1 3" id="KW-0732">Signal</keyword>
<dbReference type="NCBIfam" id="TIGR04183">
    <property type="entry name" value="Por_Secre_tail"/>
    <property type="match status" value="1"/>
</dbReference>
<dbReference type="Pfam" id="PF18962">
    <property type="entry name" value="Por_Secre_tail"/>
    <property type="match status" value="1"/>
</dbReference>
<feature type="chain" id="PRO_5016341758" evidence="3">
    <location>
        <begin position="22"/>
        <end position="2213"/>
    </location>
</feature>
<accession>A0A327RN46</accession>
<name>A0A327RN46_9FLAO</name>
<dbReference type="EMBL" id="QLLO01000002">
    <property type="protein sequence ID" value="RAJ16963.1"/>
    <property type="molecule type" value="Genomic_DNA"/>
</dbReference>
<dbReference type="Pfam" id="PF13385">
    <property type="entry name" value="Laminin_G_3"/>
    <property type="match status" value="1"/>
</dbReference>
<dbReference type="SMART" id="SM00560">
    <property type="entry name" value="LamGL"/>
    <property type="match status" value="1"/>
</dbReference>
<dbReference type="GO" id="GO:0004553">
    <property type="term" value="F:hydrolase activity, hydrolyzing O-glycosyl compounds"/>
    <property type="evidence" value="ECO:0007669"/>
    <property type="project" value="UniProtKB-ARBA"/>
</dbReference>